<evidence type="ECO:0000259" key="2">
    <source>
        <dbReference type="Pfam" id="PF02517"/>
    </source>
</evidence>
<dbReference type="GO" id="GO:0004175">
    <property type="term" value="F:endopeptidase activity"/>
    <property type="evidence" value="ECO:0007669"/>
    <property type="project" value="UniProtKB-ARBA"/>
</dbReference>
<feature type="transmembrane region" description="Helical" evidence="1">
    <location>
        <begin position="220"/>
        <end position="241"/>
    </location>
</feature>
<keyword evidence="1" id="KW-0812">Transmembrane</keyword>
<feature type="transmembrane region" description="Helical" evidence="1">
    <location>
        <begin position="171"/>
        <end position="190"/>
    </location>
</feature>
<dbReference type="InterPro" id="IPR052710">
    <property type="entry name" value="CAAX_protease"/>
</dbReference>
<dbReference type="GO" id="GO:0080120">
    <property type="term" value="P:CAAX-box protein maturation"/>
    <property type="evidence" value="ECO:0007669"/>
    <property type="project" value="UniProtKB-ARBA"/>
</dbReference>
<dbReference type="AlphaFoldDB" id="A0A9Q6HNP4"/>
<evidence type="ECO:0000256" key="1">
    <source>
        <dbReference type="SAM" id="Phobius"/>
    </source>
</evidence>
<dbReference type="PANTHER" id="PTHR36435">
    <property type="entry name" value="SLR1288 PROTEIN"/>
    <property type="match status" value="1"/>
</dbReference>
<proteinExistence type="predicted"/>
<evidence type="ECO:0000313" key="3">
    <source>
        <dbReference type="EMBL" id="PTI75464.1"/>
    </source>
</evidence>
<keyword evidence="3" id="KW-0482">Metalloprotease</keyword>
<feature type="transmembrane region" description="Helical" evidence="1">
    <location>
        <begin position="51"/>
        <end position="71"/>
    </location>
</feature>
<keyword evidence="1" id="KW-1133">Transmembrane helix</keyword>
<protein>
    <submittedName>
        <fullName evidence="3">CPBP family intramembrane metalloprotease</fullName>
    </submittedName>
</protein>
<keyword evidence="3" id="KW-0645">Protease</keyword>
<dbReference type="Pfam" id="PF02517">
    <property type="entry name" value="Rce1-like"/>
    <property type="match status" value="1"/>
</dbReference>
<accession>A0A9Q6HNP4</accession>
<sequence length="242" mass="28109">MKQEKFQFKDIVWKDFSLIVIFIVTMFILSNASIVYGTFYLEERSESTDMLLSSLAQLLAYVITIFCFYFLHWNDFEQRFKANAYYLKRHVFFLLMIFITMFICSYGYNVGVQYLPGDLGFDETQNERELNILFQNPQFLPFTFLLVVVAAAFVEEIVFRHLLIGELGKKFNFKVMGVISAVLFSLMHVTGAESPLEFGSYFILAIGLVYAYLKSGRKLISSLSLHMLNNLISFILTIYTLN</sequence>
<dbReference type="InterPro" id="IPR003675">
    <property type="entry name" value="Rce1/LyrA-like_dom"/>
</dbReference>
<comment type="caution">
    <text evidence="3">The sequence shown here is derived from an EMBL/GenBank/DDBJ whole genome shotgun (WGS) entry which is preliminary data.</text>
</comment>
<dbReference type="GO" id="GO:0008237">
    <property type="term" value="F:metallopeptidase activity"/>
    <property type="evidence" value="ECO:0007669"/>
    <property type="project" value="UniProtKB-KW"/>
</dbReference>
<dbReference type="EMBL" id="PZFQ01000021">
    <property type="protein sequence ID" value="PTI75464.1"/>
    <property type="molecule type" value="Genomic_DNA"/>
</dbReference>
<dbReference type="Proteomes" id="UP000241960">
    <property type="component" value="Unassembled WGS sequence"/>
</dbReference>
<feature type="transmembrane region" description="Helical" evidence="1">
    <location>
        <begin position="12"/>
        <end position="39"/>
    </location>
</feature>
<feature type="transmembrane region" description="Helical" evidence="1">
    <location>
        <begin position="196"/>
        <end position="213"/>
    </location>
</feature>
<feature type="transmembrane region" description="Helical" evidence="1">
    <location>
        <begin position="139"/>
        <end position="159"/>
    </location>
</feature>
<organism evidence="3 4">
    <name type="scientific">Staphylococcus succinus</name>
    <dbReference type="NCBI Taxonomy" id="61015"/>
    <lineage>
        <taxon>Bacteria</taxon>
        <taxon>Bacillati</taxon>
        <taxon>Bacillota</taxon>
        <taxon>Bacilli</taxon>
        <taxon>Bacillales</taxon>
        <taxon>Staphylococcaceae</taxon>
        <taxon>Staphylococcus</taxon>
    </lineage>
</organism>
<feature type="domain" description="CAAX prenyl protease 2/Lysostaphin resistance protein A-like" evidence="2">
    <location>
        <begin position="139"/>
        <end position="232"/>
    </location>
</feature>
<keyword evidence="3" id="KW-0378">Hydrolase</keyword>
<dbReference type="RefSeq" id="WP_107545056.1">
    <property type="nucleotide sequence ID" value="NZ_PZFQ01000021.1"/>
</dbReference>
<evidence type="ECO:0000313" key="4">
    <source>
        <dbReference type="Proteomes" id="UP000241960"/>
    </source>
</evidence>
<reference evidence="3 4" key="1">
    <citation type="journal article" date="2016" name="Front. Microbiol.">
        <title>Comprehensive Phylogenetic Analysis of Bovine Non-aureus Staphylococci Species Based on Whole-Genome Sequencing.</title>
        <authorList>
            <person name="Naushad S."/>
            <person name="Barkema H.W."/>
            <person name="Luby C."/>
            <person name="Condas L.A."/>
            <person name="Nobrega D.B."/>
            <person name="Carson D.A."/>
            <person name="De Buck J."/>
        </authorList>
    </citation>
    <scope>NUCLEOTIDE SEQUENCE [LARGE SCALE GENOMIC DNA]</scope>
    <source>
        <strain evidence="3 4">SNUC 1231</strain>
    </source>
</reference>
<dbReference type="PANTHER" id="PTHR36435:SF1">
    <property type="entry name" value="CAAX AMINO TERMINAL PROTEASE FAMILY PROTEIN"/>
    <property type="match status" value="1"/>
</dbReference>
<gene>
    <name evidence="3" type="ORF">BU058_07550</name>
</gene>
<feature type="transmembrane region" description="Helical" evidence="1">
    <location>
        <begin position="91"/>
        <end position="108"/>
    </location>
</feature>
<name>A0A9Q6HNP4_9STAP</name>
<keyword evidence="1" id="KW-0472">Membrane</keyword>